<evidence type="ECO:0000256" key="1">
    <source>
        <dbReference type="PROSITE-ProRule" id="PRU00339"/>
    </source>
</evidence>
<evidence type="ECO:0000313" key="3">
    <source>
        <dbReference type="Proteomes" id="UP000515162"/>
    </source>
</evidence>
<dbReference type="AlphaFoldDB" id="A0A6P8K905"/>
<dbReference type="InterPro" id="IPR011990">
    <property type="entry name" value="TPR-like_helical_dom_sf"/>
</dbReference>
<dbReference type="PANTHER" id="PTHR46540">
    <property type="entry name" value="TETRATRICOPEPTIDE REPEAT PROTEIN 12"/>
    <property type="match status" value="1"/>
</dbReference>
<gene>
    <name evidence="4" type="primary">LOC117144320</name>
</gene>
<dbReference type="PANTHER" id="PTHR46540:SF1">
    <property type="entry name" value="TETRATRICOPEPTIDE REPEAT PROTEIN 12"/>
    <property type="match status" value="1"/>
</dbReference>
<dbReference type="GeneID" id="117144320"/>
<protein>
    <submittedName>
        <fullName evidence="4">Tetratricopeptide repeat protein 1</fullName>
    </submittedName>
</protein>
<evidence type="ECO:0000313" key="4">
    <source>
        <dbReference type="RefSeq" id="XP_033165323.1"/>
    </source>
</evidence>
<proteinExistence type="predicted"/>
<sequence>MDADESFLTQRSLLMDVMKQLEDLQNANKMDTGTKGKEEKKPEVDPSEGVTNTNFTVFARDIRKKSSRYLKRVQKMSNINQISFMRQIDVSPKDRTEARRDREIVADSFRRLGNEEYRRTSYEKAVYFYSKAIQYVADSPVLYCNRALAKIKKRDFKMALFDLDYVIFHLDPAHLRAWLYRAGALARLNNESEFEIAIANARLLNRSQKDKKYIEYFLEKFKTEF</sequence>
<accession>A0A6P8K905</accession>
<dbReference type="Proteomes" id="UP000515162">
    <property type="component" value="Chromosome 3R"/>
</dbReference>
<dbReference type="PROSITE" id="PS50005">
    <property type="entry name" value="TPR"/>
    <property type="match status" value="1"/>
</dbReference>
<evidence type="ECO:0000256" key="2">
    <source>
        <dbReference type="SAM" id="MobiDB-lite"/>
    </source>
</evidence>
<feature type="region of interest" description="Disordered" evidence="2">
    <location>
        <begin position="26"/>
        <end position="49"/>
    </location>
</feature>
<dbReference type="GO" id="GO:0005737">
    <property type="term" value="C:cytoplasm"/>
    <property type="evidence" value="ECO:0007669"/>
    <property type="project" value="TreeGrafter"/>
</dbReference>
<feature type="compositionally biased region" description="Basic and acidic residues" evidence="2">
    <location>
        <begin position="32"/>
        <end position="44"/>
    </location>
</feature>
<keyword evidence="1" id="KW-0802">TPR repeat</keyword>
<dbReference type="Gene3D" id="1.25.40.10">
    <property type="entry name" value="Tetratricopeptide repeat domain"/>
    <property type="match status" value="1"/>
</dbReference>
<keyword evidence="3" id="KW-1185">Reference proteome</keyword>
<dbReference type="SUPFAM" id="SSF48452">
    <property type="entry name" value="TPR-like"/>
    <property type="match status" value="1"/>
</dbReference>
<name>A0A6P8K905_DROMA</name>
<organism evidence="3 4">
    <name type="scientific">Drosophila mauritiana</name>
    <name type="common">Fruit fly</name>
    <dbReference type="NCBI Taxonomy" id="7226"/>
    <lineage>
        <taxon>Eukaryota</taxon>
        <taxon>Metazoa</taxon>
        <taxon>Ecdysozoa</taxon>
        <taxon>Arthropoda</taxon>
        <taxon>Hexapoda</taxon>
        <taxon>Insecta</taxon>
        <taxon>Pterygota</taxon>
        <taxon>Neoptera</taxon>
        <taxon>Endopterygota</taxon>
        <taxon>Diptera</taxon>
        <taxon>Brachycera</taxon>
        <taxon>Muscomorpha</taxon>
        <taxon>Ephydroidea</taxon>
        <taxon>Drosophilidae</taxon>
        <taxon>Drosophila</taxon>
        <taxon>Sophophora</taxon>
    </lineage>
</organism>
<dbReference type="GO" id="GO:0005813">
    <property type="term" value="C:centrosome"/>
    <property type="evidence" value="ECO:0007669"/>
    <property type="project" value="TreeGrafter"/>
</dbReference>
<reference evidence="4" key="1">
    <citation type="submission" date="2025-08" db="UniProtKB">
        <authorList>
            <consortium name="RefSeq"/>
        </authorList>
    </citation>
    <scope>IDENTIFICATION</scope>
    <source>
        <strain evidence="4">Mau12</strain>
        <tissue evidence="4">Whole Body</tissue>
    </source>
</reference>
<feature type="repeat" description="TPR" evidence="1">
    <location>
        <begin position="106"/>
        <end position="139"/>
    </location>
</feature>
<dbReference type="GO" id="GO:0070286">
    <property type="term" value="P:axonemal dynein complex assembly"/>
    <property type="evidence" value="ECO:0007669"/>
    <property type="project" value="TreeGrafter"/>
</dbReference>
<dbReference type="RefSeq" id="XP_033165323.1">
    <property type="nucleotide sequence ID" value="XM_033309432.1"/>
</dbReference>
<dbReference type="GO" id="GO:0007288">
    <property type="term" value="P:sperm axoneme assembly"/>
    <property type="evidence" value="ECO:0007669"/>
    <property type="project" value="TreeGrafter"/>
</dbReference>
<dbReference type="InterPro" id="IPR043195">
    <property type="entry name" value="TTC12"/>
</dbReference>
<dbReference type="InterPro" id="IPR019734">
    <property type="entry name" value="TPR_rpt"/>
</dbReference>